<dbReference type="PANTHER" id="PTHR43056:SF10">
    <property type="entry name" value="COCE_NOND FAMILY, PUTATIVE (AFU_ORTHOLOGUE AFUA_7G00600)-RELATED"/>
    <property type="match status" value="1"/>
</dbReference>
<keyword evidence="1" id="KW-0378">Hydrolase</keyword>
<dbReference type="STRING" id="1385369.N825_31095"/>
<dbReference type="PANTHER" id="PTHR43056">
    <property type="entry name" value="PEPTIDASE S9 PROLYL OLIGOPEPTIDASE"/>
    <property type="match status" value="1"/>
</dbReference>
<dbReference type="PATRIC" id="fig|1385369.3.peg.1858"/>
<dbReference type="InterPro" id="IPR050585">
    <property type="entry name" value="Xaa-Pro_dipeptidyl-ppase/CocE"/>
</dbReference>
<sequence length="542" mass="58310">MPVRPPRTVSMTTRDGVRLDADIHEPDAPGPFPVLLMRQPYGRSIASTVVYAHPQWYAAHGYIVVVQDVRGCGTSAGEFRLFDHEVEDGADSVAWAAGLPGSTGVVGMYGFSYQGNTQLLALAGGAPALKALCPAMVGWDMHDDWAYEGGAFRLADNLGWGIQMAAEAARRRQDFIAHQALYAAARVLPLDEELPTHPRVLRGYARYSHYDDWLGHPQPGPFWDRISPRAALTGKPVDVPMLHIGGWFDQMLTGTLGAFKEIAARTDAPQRLIVGPWTHMPWIRKVGSVDFGPEAASPVDREQIAWFDRFLKGQPAPDAPAVDLFDLGTGHWRSFDALPDPEPSHLHIATTGLAAVSTEEGRLVERPSGTGVDRIVHDPWRPVPTVGGHAAIQAGMRDRSEVDQRGDVACYTTEPLSSPVTLAGPVALELAVLSDAASFDVSAVLSRVEPDGRVLNLTQGHARVEEGAATLPLRVAMRAVCATVPAGCRLRLSLAGACFPAFPVNPGTGAEAAETRLVDCRTITLAFHTAGTRLTLPLLKAV</sequence>
<evidence type="ECO:0000313" key="4">
    <source>
        <dbReference type="Proteomes" id="UP000019486"/>
    </source>
</evidence>
<proteinExistence type="predicted"/>
<dbReference type="Gene3D" id="2.60.120.260">
    <property type="entry name" value="Galactose-binding domain-like"/>
    <property type="match status" value="1"/>
</dbReference>
<dbReference type="Pfam" id="PF02129">
    <property type="entry name" value="Peptidase_S15"/>
    <property type="match status" value="1"/>
</dbReference>
<dbReference type="Proteomes" id="UP000019486">
    <property type="component" value="Unassembled WGS sequence"/>
</dbReference>
<dbReference type="SUPFAM" id="SSF53474">
    <property type="entry name" value="alpha/beta-Hydrolases"/>
    <property type="match status" value="1"/>
</dbReference>
<dbReference type="InterPro" id="IPR008979">
    <property type="entry name" value="Galactose-bd-like_sf"/>
</dbReference>
<evidence type="ECO:0000256" key="1">
    <source>
        <dbReference type="ARBA" id="ARBA00022801"/>
    </source>
</evidence>
<dbReference type="NCBIfam" id="TIGR00976">
    <property type="entry name" value="CocE_NonD"/>
    <property type="match status" value="1"/>
</dbReference>
<dbReference type="InterPro" id="IPR005674">
    <property type="entry name" value="CocE/Ser_esterase"/>
</dbReference>
<evidence type="ECO:0000313" key="3">
    <source>
        <dbReference type="EMBL" id="EWY41112.1"/>
    </source>
</evidence>
<dbReference type="GO" id="GO:0008239">
    <property type="term" value="F:dipeptidyl-peptidase activity"/>
    <property type="evidence" value="ECO:0007669"/>
    <property type="project" value="InterPro"/>
</dbReference>
<keyword evidence="4" id="KW-1185">Reference proteome</keyword>
<name>W9H8Y2_9PROT</name>
<gene>
    <name evidence="3" type="ORF">N825_31095</name>
</gene>
<dbReference type="SUPFAM" id="SSF49785">
    <property type="entry name" value="Galactose-binding domain-like"/>
    <property type="match status" value="1"/>
</dbReference>
<protein>
    <submittedName>
        <fullName evidence="3">Peptidase S15</fullName>
    </submittedName>
</protein>
<organism evidence="3 4">
    <name type="scientific">Skermanella stibiiresistens SB22</name>
    <dbReference type="NCBI Taxonomy" id="1385369"/>
    <lineage>
        <taxon>Bacteria</taxon>
        <taxon>Pseudomonadati</taxon>
        <taxon>Pseudomonadota</taxon>
        <taxon>Alphaproteobacteria</taxon>
        <taxon>Rhodospirillales</taxon>
        <taxon>Azospirillaceae</taxon>
        <taxon>Skermanella</taxon>
    </lineage>
</organism>
<dbReference type="InterPro" id="IPR029058">
    <property type="entry name" value="AB_hydrolase_fold"/>
</dbReference>
<dbReference type="AlphaFoldDB" id="W9H8Y2"/>
<dbReference type="EMBL" id="AVFL01000005">
    <property type="protein sequence ID" value="EWY41112.1"/>
    <property type="molecule type" value="Genomic_DNA"/>
</dbReference>
<dbReference type="SMART" id="SM00939">
    <property type="entry name" value="PepX_C"/>
    <property type="match status" value="1"/>
</dbReference>
<feature type="domain" description="Xaa-Pro dipeptidyl-peptidase C-terminal" evidence="2">
    <location>
        <begin position="304"/>
        <end position="535"/>
    </location>
</feature>
<comment type="caution">
    <text evidence="3">The sequence shown here is derived from an EMBL/GenBank/DDBJ whole genome shotgun (WGS) entry which is preliminary data.</text>
</comment>
<dbReference type="Gene3D" id="1.10.3020.10">
    <property type="entry name" value="alpha-amino acid ester hydrolase ( Helical cap domain)"/>
    <property type="match status" value="1"/>
</dbReference>
<reference evidence="3 4" key="1">
    <citation type="submission" date="2013-08" db="EMBL/GenBank/DDBJ databases">
        <title>The genome sequence of Skermanella stibiiresistens.</title>
        <authorList>
            <person name="Zhu W."/>
            <person name="Wang G."/>
        </authorList>
    </citation>
    <scope>NUCLEOTIDE SEQUENCE [LARGE SCALE GENOMIC DNA]</scope>
    <source>
        <strain evidence="3 4">SB22</strain>
    </source>
</reference>
<dbReference type="Pfam" id="PF08530">
    <property type="entry name" value="PepX_C"/>
    <property type="match status" value="1"/>
</dbReference>
<accession>W9H8Y2</accession>
<dbReference type="InterPro" id="IPR000383">
    <property type="entry name" value="Xaa-Pro-like_dom"/>
</dbReference>
<dbReference type="Gene3D" id="3.40.50.1820">
    <property type="entry name" value="alpha/beta hydrolase"/>
    <property type="match status" value="1"/>
</dbReference>
<evidence type="ECO:0000259" key="2">
    <source>
        <dbReference type="SMART" id="SM00939"/>
    </source>
</evidence>
<dbReference type="InterPro" id="IPR013736">
    <property type="entry name" value="Xaa-Pro_dipept_C"/>
</dbReference>